<evidence type="ECO:0000313" key="6">
    <source>
        <dbReference type="EMBL" id="PSB35884.1"/>
    </source>
</evidence>
<proteinExistence type="inferred from homology"/>
<dbReference type="EMBL" id="PVWP01000014">
    <property type="protein sequence ID" value="PSB35884.1"/>
    <property type="molecule type" value="Genomic_DNA"/>
</dbReference>
<keyword evidence="3" id="KW-0378">Hydrolase</keyword>
<sequence>MRSSRVLAAAAAGLATVTAAATATVTATTALVSPTLTSPGLAQPAAAVLGRQSFVAAAIRRAGPAVVTIDTERTVQSAATGGLPRGLLNDPLFRQFFGIPQQGAPSRRTERGQGSGVILQSDGLVLTNAHVVDQIDRVTVGLENGRRYEGRVVGLDKLTDLAVVRLVGAGPWPVAPLGNSDALQVGDWAIAVGNPFGLDNTVTLGIISSLNRNASKLGITDKRLDLIQTDAAINPGNSGGPLLNADGEVVGINTLVRSGPGAGLGFAIPINRARGIVNQLVATGRATHPMIGVGLDEVRAGSGSGVSQGAVVVSVQPNGPADRGGLRTGDVIVAAQGAAVRDPSQVINAVERAGVGGTLNLTVNRQGATVNLRLIPGDMALLRQG</sequence>
<dbReference type="Gene3D" id="2.40.10.10">
    <property type="entry name" value="Trypsin-like serine proteases"/>
    <property type="match status" value="2"/>
</dbReference>
<evidence type="ECO:0000256" key="1">
    <source>
        <dbReference type="ARBA" id="ARBA00010541"/>
    </source>
</evidence>
<organism evidence="6 7">
    <name type="scientific">Aphanothece cf. minutissima CCALA 015</name>
    <dbReference type="NCBI Taxonomy" id="2107695"/>
    <lineage>
        <taxon>Bacteria</taxon>
        <taxon>Bacillati</taxon>
        <taxon>Cyanobacteriota</taxon>
        <taxon>Cyanophyceae</taxon>
        <taxon>Oscillatoriophycideae</taxon>
        <taxon>Chroococcales</taxon>
        <taxon>Aphanothecaceae</taxon>
        <taxon>Aphanothece</taxon>
    </lineage>
</organism>
<keyword evidence="7" id="KW-1185">Reference proteome</keyword>
<feature type="signal peptide" evidence="4">
    <location>
        <begin position="1"/>
        <end position="23"/>
    </location>
</feature>
<dbReference type="PROSITE" id="PS50106">
    <property type="entry name" value="PDZ"/>
    <property type="match status" value="1"/>
</dbReference>
<evidence type="ECO:0000256" key="2">
    <source>
        <dbReference type="ARBA" id="ARBA00022670"/>
    </source>
</evidence>
<protein>
    <submittedName>
        <fullName evidence="6">Serine protease</fullName>
    </submittedName>
</protein>
<dbReference type="Gene3D" id="2.30.42.10">
    <property type="match status" value="1"/>
</dbReference>
<dbReference type="InterPro" id="IPR036034">
    <property type="entry name" value="PDZ_sf"/>
</dbReference>
<dbReference type="PANTHER" id="PTHR22939:SF129">
    <property type="entry name" value="SERINE PROTEASE HTRA2, MITOCHONDRIAL"/>
    <property type="match status" value="1"/>
</dbReference>
<dbReference type="SMART" id="SM00228">
    <property type="entry name" value="PDZ"/>
    <property type="match status" value="1"/>
</dbReference>
<dbReference type="SUPFAM" id="SSF50494">
    <property type="entry name" value="Trypsin-like serine proteases"/>
    <property type="match status" value="1"/>
</dbReference>
<reference evidence="6 7" key="2">
    <citation type="submission" date="2018-03" db="EMBL/GenBank/DDBJ databases">
        <title>The ancient ancestry and fast evolution of plastids.</title>
        <authorList>
            <person name="Moore K.R."/>
            <person name="Magnabosco C."/>
            <person name="Momper L."/>
            <person name="Gold D.A."/>
            <person name="Bosak T."/>
            <person name="Fournier G.P."/>
        </authorList>
    </citation>
    <scope>NUCLEOTIDE SEQUENCE [LARGE SCALE GENOMIC DNA]</scope>
    <source>
        <strain evidence="6 7">CCALA 015</strain>
    </source>
</reference>
<dbReference type="RefSeq" id="WP_106222953.1">
    <property type="nucleotide sequence ID" value="NZ_PVWP01000014.1"/>
</dbReference>
<dbReference type="Pfam" id="PF13180">
    <property type="entry name" value="PDZ_2"/>
    <property type="match status" value="1"/>
</dbReference>
<evidence type="ECO:0000313" key="7">
    <source>
        <dbReference type="Proteomes" id="UP000238218"/>
    </source>
</evidence>
<name>A0ABX5F5F4_9CHRO</name>
<evidence type="ECO:0000256" key="4">
    <source>
        <dbReference type="SAM" id="SignalP"/>
    </source>
</evidence>
<evidence type="ECO:0000256" key="3">
    <source>
        <dbReference type="ARBA" id="ARBA00022801"/>
    </source>
</evidence>
<accession>A0ABX5F5F4</accession>
<comment type="similarity">
    <text evidence="1">Belongs to the peptidase S1C family.</text>
</comment>
<dbReference type="GO" id="GO:0006508">
    <property type="term" value="P:proteolysis"/>
    <property type="evidence" value="ECO:0007669"/>
    <property type="project" value="UniProtKB-KW"/>
</dbReference>
<keyword evidence="2 6" id="KW-0645">Protease</keyword>
<comment type="caution">
    <text evidence="6">The sequence shown here is derived from an EMBL/GenBank/DDBJ whole genome shotgun (WGS) entry which is preliminary data.</text>
</comment>
<reference evidence="6 7" key="1">
    <citation type="submission" date="2018-02" db="EMBL/GenBank/DDBJ databases">
        <authorList>
            <person name="Moore K."/>
            <person name="Momper L."/>
        </authorList>
    </citation>
    <scope>NUCLEOTIDE SEQUENCE [LARGE SCALE GENOMIC DNA]</scope>
    <source>
        <strain evidence="6 7">CCALA 015</strain>
    </source>
</reference>
<feature type="chain" id="PRO_5045815389" evidence="4">
    <location>
        <begin position="24"/>
        <end position="385"/>
    </location>
</feature>
<dbReference type="InterPro" id="IPR043504">
    <property type="entry name" value="Peptidase_S1_PA_chymotrypsin"/>
</dbReference>
<dbReference type="GO" id="GO:0008233">
    <property type="term" value="F:peptidase activity"/>
    <property type="evidence" value="ECO:0007669"/>
    <property type="project" value="UniProtKB-KW"/>
</dbReference>
<dbReference type="InterPro" id="IPR001478">
    <property type="entry name" value="PDZ"/>
</dbReference>
<keyword evidence="4" id="KW-0732">Signal</keyword>
<dbReference type="SUPFAM" id="SSF50156">
    <property type="entry name" value="PDZ domain-like"/>
    <property type="match status" value="1"/>
</dbReference>
<gene>
    <name evidence="6" type="ORF">C7B81_15575</name>
</gene>
<evidence type="ECO:0000259" key="5">
    <source>
        <dbReference type="PROSITE" id="PS50106"/>
    </source>
</evidence>
<dbReference type="Pfam" id="PF13365">
    <property type="entry name" value="Trypsin_2"/>
    <property type="match status" value="1"/>
</dbReference>
<feature type="domain" description="PDZ" evidence="5">
    <location>
        <begin position="280"/>
        <end position="367"/>
    </location>
</feature>
<dbReference type="PRINTS" id="PR00834">
    <property type="entry name" value="PROTEASES2C"/>
</dbReference>
<dbReference type="InterPro" id="IPR001940">
    <property type="entry name" value="Peptidase_S1C"/>
</dbReference>
<dbReference type="InterPro" id="IPR009003">
    <property type="entry name" value="Peptidase_S1_PA"/>
</dbReference>
<dbReference type="PANTHER" id="PTHR22939">
    <property type="entry name" value="SERINE PROTEASE FAMILY S1C HTRA-RELATED"/>
    <property type="match status" value="1"/>
</dbReference>
<dbReference type="Proteomes" id="UP000238218">
    <property type="component" value="Unassembled WGS sequence"/>
</dbReference>